<protein>
    <submittedName>
        <fullName evidence="6">LysR family transcriptional regulator</fullName>
    </submittedName>
</protein>
<comment type="caution">
    <text evidence="6">The sequence shown here is derived from an EMBL/GenBank/DDBJ whole genome shotgun (WGS) entry which is preliminary data.</text>
</comment>
<dbReference type="InterPro" id="IPR036390">
    <property type="entry name" value="WH_DNA-bd_sf"/>
</dbReference>
<dbReference type="PANTHER" id="PTHR30126">
    <property type="entry name" value="HTH-TYPE TRANSCRIPTIONAL REGULATOR"/>
    <property type="match status" value="1"/>
</dbReference>
<dbReference type="Pfam" id="PF00126">
    <property type="entry name" value="HTH_1"/>
    <property type="match status" value="1"/>
</dbReference>
<evidence type="ECO:0000313" key="6">
    <source>
        <dbReference type="EMBL" id="MDO3678879.1"/>
    </source>
</evidence>
<sequence>MNLHALRLFHTIASTGNVTRASELLNISQPAITAQIKKFEKELSIPLLKPSGRGIALTDAGEKMALLAKRLFAVEQQIDQFCHEYRNGANGHIRLAATYLPAQFLIPAWIAKFKQQYEQVEMTITTTNSSDALKQLLQMEVDLAVYGGRAEEYPDTIQTEELFRDELWFVVAPNHKYANQQVSLGEMMKEPFVMREEGSSTRERLLALCRTYNVSKPRITLQFNGLHEAIMAVIAGYGANFVSSLVVREYVQRGELCRVYVQGVRLQNTIAICTRKNEPLSAATANLVRIIRQSGADADLRKSHPGNE</sequence>
<evidence type="ECO:0000259" key="5">
    <source>
        <dbReference type="PROSITE" id="PS50931"/>
    </source>
</evidence>
<keyword evidence="4" id="KW-0804">Transcription</keyword>
<evidence type="ECO:0000256" key="3">
    <source>
        <dbReference type="ARBA" id="ARBA00023125"/>
    </source>
</evidence>
<evidence type="ECO:0000313" key="7">
    <source>
        <dbReference type="Proteomes" id="UP001168883"/>
    </source>
</evidence>
<comment type="similarity">
    <text evidence="1">Belongs to the LysR transcriptional regulatory family.</text>
</comment>
<evidence type="ECO:0000256" key="4">
    <source>
        <dbReference type="ARBA" id="ARBA00023163"/>
    </source>
</evidence>
<dbReference type="RefSeq" id="WP_025851878.1">
    <property type="nucleotide sequence ID" value="NZ_JAUMKJ010000021.1"/>
</dbReference>
<feature type="domain" description="HTH lysR-type" evidence="5">
    <location>
        <begin position="1"/>
        <end position="58"/>
    </location>
</feature>
<keyword evidence="7" id="KW-1185">Reference proteome</keyword>
<organism evidence="6 7">
    <name type="scientific">Paenibacillus ehimensis</name>
    <dbReference type="NCBI Taxonomy" id="79264"/>
    <lineage>
        <taxon>Bacteria</taxon>
        <taxon>Bacillati</taxon>
        <taxon>Bacillota</taxon>
        <taxon>Bacilli</taxon>
        <taxon>Bacillales</taxon>
        <taxon>Paenibacillaceae</taxon>
        <taxon>Paenibacillus</taxon>
    </lineage>
</organism>
<dbReference type="SUPFAM" id="SSF46785">
    <property type="entry name" value="Winged helix' DNA-binding domain"/>
    <property type="match status" value="1"/>
</dbReference>
<keyword evidence="2" id="KW-0805">Transcription regulation</keyword>
<dbReference type="Pfam" id="PF03466">
    <property type="entry name" value="LysR_substrate"/>
    <property type="match status" value="1"/>
</dbReference>
<evidence type="ECO:0000256" key="2">
    <source>
        <dbReference type="ARBA" id="ARBA00023015"/>
    </source>
</evidence>
<reference evidence="6" key="1">
    <citation type="submission" date="2023-07" db="EMBL/GenBank/DDBJ databases">
        <authorList>
            <person name="Aktuganov G."/>
            <person name="Boyko T."/>
            <person name="Delegan Y."/>
            <person name="Galimzianova N."/>
            <person name="Gilvanova E."/>
            <person name="Korobov V."/>
            <person name="Kuzmina L."/>
            <person name="Melentiev A."/>
            <person name="Milman P."/>
            <person name="Ryabova A."/>
            <person name="Stupak E."/>
            <person name="Yasakov T."/>
            <person name="Zharikova N."/>
            <person name="Zhurenko E."/>
        </authorList>
    </citation>
    <scope>NUCLEOTIDE SEQUENCE</scope>
    <source>
        <strain evidence="6">IB-739</strain>
    </source>
</reference>
<proteinExistence type="inferred from homology"/>
<dbReference type="InterPro" id="IPR000847">
    <property type="entry name" value="LysR_HTH_N"/>
</dbReference>
<dbReference type="PROSITE" id="PS50931">
    <property type="entry name" value="HTH_LYSR"/>
    <property type="match status" value="1"/>
</dbReference>
<evidence type="ECO:0000256" key="1">
    <source>
        <dbReference type="ARBA" id="ARBA00009437"/>
    </source>
</evidence>
<dbReference type="EMBL" id="JAUMKJ010000021">
    <property type="protein sequence ID" value="MDO3678879.1"/>
    <property type="molecule type" value="Genomic_DNA"/>
</dbReference>
<dbReference type="SUPFAM" id="SSF53850">
    <property type="entry name" value="Periplasmic binding protein-like II"/>
    <property type="match status" value="1"/>
</dbReference>
<dbReference type="PANTHER" id="PTHR30126:SF40">
    <property type="entry name" value="HTH-TYPE TRANSCRIPTIONAL REGULATOR GLTR"/>
    <property type="match status" value="1"/>
</dbReference>
<gene>
    <name evidence="6" type="ORF">Q3C12_17870</name>
</gene>
<dbReference type="InterPro" id="IPR036388">
    <property type="entry name" value="WH-like_DNA-bd_sf"/>
</dbReference>
<name>A0ABT8VD32_9BACL</name>
<dbReference type="Gene3D" id="3.40.190.10">
    <property type="entry name" value="Periplasmic binding protein-like II"/>
    <property type="match status" value="2"/>
</dbReference>
<accession>A0ABT8VD32</accession>
<dbReference type="InterPro" id="IPR005119">
    <property type="entry name" value="LysR_subst-bd"/>
</dbReference>
<dbReference type="Gene3D" id="1.10.10.10">
    <property type="entry name" value="Winged helix-like DNA-binding domain superfamily/Winged helix DNA-binding domain"/>
    <property type="match status" value="1"/>
</dbReference>
<keyword evidence="3" id="KW-0238">DNA-binding</keyword>
<dbReference type="Proteomes" id="UP001168883">
    <property type="component" value="Unassembled WGS sequence"/>
</dbReference>